<dbReference type="AlphaFoldDB" id="A0A848G429"/>
<evidence type="ECO:0000313" key="1">
    <source>
        <dbReference type="EMBL" id="NML25183.1"/>
    </source>
</evidence>
<sequence length="352" mass="40530">MSDQPVGEFLLYESEDGKTRIECRFTEETLWLSQALMAELFQTTPQNITLHLKALYKEGEIDPAATCKPYLQVRTEGGRQVKRELSFYNLDAILAVGYRVRSVRGTQFRRWATERLREYLVKGFTMDDERLKNPPVGQLSAPDHFDELLGRIRDIRASERRMYLRVREIFAMAADYSPSLAETTQFFQTIQNKLHFAVTGKTAAELIIQRADASAPNMGLTTWKSDRVNKTDARVAKNYLREGEIDELNRIVTMWLDFAEDQAKRRKEVFLKDWEAKLNDFLKFNEREVLPGAGSRSHKQAIAHAEAEYERFAAQRRALLEAEGEASNMQILEAAAKELPKPTSKTRMRGPK</sequence>
<name>A0A848G429_9RHOO</name>
<dbReference type="Pfam" id="PF13310">
    <property type="entry name" value="Virulence_RhuM"/>
    <property type="match status" value="1"/>
</dbReference>
<accession>A0A848G429</accession>
<dbReference type="Proteomes" id="UP000580043">
    <property type="component" value="Unassembled WGS sequence"/>
</dbReference>
<gene>
    <name evidence="1" type="ORF">HHL15_05485</name>
</gene>
<dbReference type="EMBL" id="JABBGA010000003">
    <property type="protein sequence ID" value="NML25183.1"/>
    <property type="molecule type" value="Genomic_DNA"/>
</dbReference>
<proteinExistence type="predicted"/>
<dbReference type="InterPro" id="IPR011204">
    <property type="entry name" value="Virulence_RhuM-like"/>
</dbReference>
<dbReference type="PIRSF" id="PIRSF015268">
    <property type="entry name" value="Virulence_RhuM"/>
    <property type="match status" value="1"/>
</dbReference>
<comment type="caution">
    <text evidence="1">The sequence shown here is derived from an EMBL/GenBank/DDBJ whole genome shotgun (WGS) entry which is preliminary data.</text>
</comment>
<organism evidence="1 2">
    <name type="scientific">Zoogloea dura</name>
    <dbReference type="NCBI Taxonomy" id="2728840"/>
    <lineage>
        <taxon>Bacteria</taxon>
        <taxon>Pseudomonadati</taxon>
        <taxon>Pseudomonadota</taxon>
        <taxon>Betaproteobacteria</taxon>
        <taxon>Rhodocyclales</taxon>
        <taxon>Zoogloeaceae</taxon>
        <taxon>Zoogloea</taxon>
    </lineage>
</organism>
<protein>
    <submittedName>
        <fullName evidence="1">Virulence RhuM family protein</fullName>
    </submittedName>
</protein>
<dbReference type="PANTHER" id="PTHR35810:SF1">
    <property type="entry name" value="CYTOPLASMIC PROTEIN"/>
    <property type="match status" value="1"/>
</dbReference>
<dbReference type="PANTHER" id="PTHR35810">
    <property type="entry name" value="CYTOPLASMIC PROTEIN-RELATED"/>
    <property type="match status" value="1"/>
</dbReference>
<keyword evidence="2" id="KW-1185">Reference proteome</keyword>
<dbReference type="RefSeq" id="WP_169144824.1">
    <property type="nucleotide sequence ID" value="NZ_JABBGA010000003.1"/>
</dbReference>
<evidence type="ECO:0000313" key="2">
    <source>
        <dbReference type="Proteomes" id="UP000580043"/>
    </source>
</evidence>
<reference evidence="1 2" key="1">
    <citation type="submission" date="2020-04" db="EMBL/GenBank/DDBJ databases">
        <title>Zoogloea sp. G-4-1-14 isolated from soil.</title>
        <authorList>
            <person name="Dahal R.H."/>
        </authorList>
    </citation>
    <scope>NUCLEOTIDE SEQUENCE [LARGE SCALE GENOMIC DNA]</scope>
    <source>
        <strain evidence="1 2">G-4-1-14</strain>
    </source>
</reference>